<keyword evidence="1" id="KW-1133">Transmembrane helix</keyword>
<evidence type="ECO:0000313" key="3">
    <source>
        <dbReference type="Proteomes" id="UP001189429"/>
    </source>
</evidence>
<keyword evidence="1" id="KW-0472">Membrane</keyword>
<feature type="transmembrane region" description="Helical" evidence="1">
    <location>
        <begin position="275"/>
        <end position="302"/>
    </location>
</feature>
<reference evidence="2" key="1">
    <citation type="submission" date="2023-10" db="EMBL/GenBank/DDBJ databases">
        <authorList>
            <person name="Chen Y."/>
            <person name="Shah S."/>
            <person name="Dougan E. K."/>
            <person name="Thang M."/>
            <person name="Chan C."/>
        </authorList>
    </citation>
    <scope>NUCLEOTIDE SEQUENCE [LARGE SCALE GENOMIC DNA]</scope>
</reference>
<comment type="caution">
    <text evidence="2">The sequence shown here is derived from an EMBL/GenBank/DDBJ whole genome shotgun (WGS) entry which is preliminary data.</text>
</comment>
<dbReference type="EMBL" id="CAUYUJ010020944">
    <property type="protein sequence ID" value="CAK0901514.1"/>
    <property type="molecule type" value="Genomic_DNA"/>
</dbReference>
<protein>
    <submittedName>
        <fullName evidence="2">Uncharacterized protein</fullName>
    </submittedName>
</protein>
<accession>A0ABN9XNW9</accession>
<evidence type="ECO:0000256" key="1">
    <source>
        <dbReference type="SAM" id="Phobius"/>
    </source>
</evidence>
<name>A0ABN9XNW9_9DINO</name>
<evidence type="ECO:0000313" key="2">
    <source>
        <dbReference type="EMBL" id="CAK0901514.1"/>
    </source>
</evidence>
<keyword evidence="1" id="KW-0812">Transmembrane</keyword>
<keyword evidence="3" id="KW-1185">Reference proteome</keyword>
<sequence length="402" mass="44396">MVGTVVVGTVVRAVSKKLLESLAALKVGPGGIVNIYNFDLHNDGVRAEHLQRYYDVCRQCVGLHVTTSCFTTWRQNKKTNAYGKVIPTTSSSGSSTSPSYRVFFFDDNLELDGVEAGPGICNLRDVEEGTFVDFAEGKNGYQTGRAGRHTIVMHSAEYNGVLVKANILDAIEDQECGPEEVRESAGKTEGAGEVEFVASQRDALREQLRVAVAKHQALEHLVSSLTSQCDAPARQLQGQNMHEAEGKFEHAVWSKILRAELHGESMRQAITDMRMMLGGGGGGPILLVATSLLPAAWCTLVAMRQAYRRVRGIRPQGHQPFVMRRAMVEDIASGRVSFAFPPRDGPILKVIQKLAMAREREAMADQHRLRWLLDAWWRMVPRDGSSHGTGLEEQLTRIDELL</sequence>
<proteinExistence type="predicted"/>
<organism evidence="2 3">
    <name type="scientific">Prorocentrum cordatum</name>
    <dbReference type="NCBI Taxonomy" id="2364126"/>
    <lineage>
        <taxon>Eukaryota</taxon>
        <taxon>Sar</taxon>
        <taxon>Alveolata</taxon>
        <taxon>Dinophyceae</taxon>
        <taxon>Prorocentrales</taxon>
        <taxon>Prorocentraceae</taxon>
        <taxon>Prorocentrum</taxon>
    </lineage>
</organism>
<gene>
    <name evidence="2" type="ORF">PCOR1329_LOCUS78437</name>
</gene>
<dbReference type="Proteomes" id="UP001189429">
    <property type="component" value="Unassembled WGS sequence"/>
</dbReference>